<feature type="domain" description="Initiator Rep protein WH1" evidence="2">
    <location>
        <begin position="9"/>
        <end position="155"/>
    </location>
</feature>
<name>A0A7X8SN57_9BACT</name>
<dbReference type="InterPro" id="IPR036388">
    <property type="entry name" value="WH-like_DNA-bd_sf"/>
</dbReference>
<dbReference type="Proteomes" id="UP000585050">
    <property type="component" value="Unassembled WGS sequence"/>
</dbReference>
<evidence type="ECO:0000313" key="4">
    <source>
        <dbReference type="Proteomes" id="UP000585050"/>
    </source>
</evidence>
<reference evidence="3 4" key="1">
    <citation type="submission" date="2020-04" db="EMBL/GenBank/DDBJ databases">
        <title>Flammeovirga sp. SR4, a novel species isolated from seawater.</title>
        <authorList>
            <person name="Wang X."/>
        </authorList>
    </citation>
    <scope>NUCLEOTIDE SEQUENCE [LARGE SCALE GENOMIC DNA]</scope>
    <source>
        <strain evidence="3 4">SR4</strain>
    </source>
</reference>
<dbReference type="InterPro" id="IPR000525">
    <property type="entry name" value="Initiator_Rep_WH1"/>
</dbReference>
<dbReference type="Pfam" id="PF01051">
    <property type="entry name" value="Rep3_N"/>
    <property type="match status" value="1"/>
</dbReference>
<protein>
    <submittedName>
        <fullName evidence="3">Replication initiation protein</fullName>
    </submittedName>
</protein>
<dbReference type="InterPro" id="IPR036390">
    <property type="entry name" value="WH_DNA-bd_sf"/>
</dbReference>
<dbReference type="SUPFAM" id="SSF46785">
    <property type="entry name" value="Winged helix' DNA-binding domain"/>
    <property type="match status" value="2"/>
</dbReference>
<evidence type="ECO:0000259" key="2">
    <source>
        <dbReference type="Pfam" id="PF01051"/>
    </source>
</evidence>
<comment type="similarity">
    <text evidence="1">Belongs to the initiator RepB protein family.</text>
</comment>
<dbReference type="Pfam" id="PF21205">
    <property type="entry name" value="Rep3_C"/>
    <property type="match status" value="1"/>
</dbReference>
<dbReference type="RefSeq" id="WP_168883999.1">
    <property type="nucleotide sequence ID" value="NZ_JABAIL010000006.1"/>
</dbReference>
<evidence type="ECO:0000313" key="3">
    <source>
        <dbReference type="EMBL" id="NLR93284.1"/>
    </source>
</evidence>
<dbReference type="EMBL" id="JABAIL010000006">
    <property type="protein sequence ID" value="NLR93284.1"/>
    <property type="molecule type" value="Genomic_DNA"/>
</dbReference>
<organism evidence="3 4">
    <name type="scientific">Flammeovirga agarivorans</name>
    <dbReference type="NCBI Taxonomy" id="2726742"/>
    <lineage>
        <taxon>Bacteria</taxon>
        <taxon>Pseudomonadati</taxon>
        <taxon>Bacteroidota</taxon>
        <taxon>Cytophagia</taxon>
        <taxon>Cytophagales</taxon>
        <taxon>Flammeovirgaceae</taxon>
        <taxon>Flammeovirga</taxon>
    </lineage>
</organism>
<sequence length="389" mass="44354">MNNILTKVWVKRHNNLVRAHQKNTMSLTAQKLLLFAFTVKDQDLDKVLEFRVADFLGRNPGGKDIKNIDQACDELSSSKIREGSGINDADYESDEFNRKYITLFDTIELNKTRVAFKFNRTFKKFLGPANNYTQYLFSNLKDMRSPHAVRLYDYLIGGVGKYSERRVELQELKAVLGVADKKSYNVFNTFKNTVLEQAVKSINQTSDIHLAYQPLRMSGRKYTHIYFTFSKKQEIAKVEASNDMGLSPENAAKIASMKEMNLPEAIIQATVKELLSQQKSAPIDITEVEVVTEQEKTSSNIAGAGQQDLFSQNTAQPTGDDFEEKLHRLQIRLKEIGLTQAVIKVAVVKYKKNPSLKIWGEINKVKMAMRDNAQFPNKHTLKKWIEEAA</sequence>
<gene>
    <name evidence="3" type="ORF">HGP29_18960</name>
</gene>
<keyword evidence="4" id="KW-1185">Reference proteome</keyword>
<evidence type="ECO:0000256" key="1">
    <source>
        <dbReference type="ARBA" id="ARBA00038283"/>
    </source>
</evidence>
<accession>A0A7X8SN57</accession>
<proteinExistence type="inferred from homology"/>
<comment type="caution">
    <text evidence="3">The sequence shown here is derived from an EMBL/GenBank/DDBJ whole genome shotgun (WGS) entry which is preliminary data.</text>
</comment>
<dbReference type="AlphaFoldDB" id="A0A7X8SN57"/>
<dbReference type="Gene3D" id="1.10.10.10">
    <property type="entry name" value="Winged helix-like DNA-binding domain superfamily/Winged helix DNA-binding domain"/>
    <property type="match status" value="2"/>
</dbReference>
<dbReference type="GO" id="GO:0006270">
    <property type="term" value="P:DNA replication initiation"/>
    <property type="evidence" value="ECO:0007669"/>
    <property type="project" value="InterPro"/>
</dbReference>
<dbReference type="GO" id="GO:0003887">
    <property type="term" value="F:DNA-directed DNA polymerase activity"/>
    <property type="evidence" value="ECO:0007669"/>
    <property type="project" value="InterPro"/>
</dbReference>